<dbReference type="InterPro" id="IPR001031">
    <property type="entry name" value="Thioesterase"/>
</dbReference>
<dbReference type="Gene3D" id="3.30.300.30">
    <property type="match status" value="7"/>
</dbReference>
<dbReference type="InterPro" id="IPR029058">
    <property type="entry name" value="AB_hydrolase_fold"/>
</dbReference>
<dbReference type="SMART" id="SM00824">
    <property type="entry name" value="PKS_TE"/>
    <property type="match status" value="1"/>
</dbReference>
<dbReference type="NCBIfam" id="TIGR01733">
    <property type="entry name" value="AA-adenyl-dom"/>
    <property type="match status" value="7"/>
</dbReference>
<dbReference type="Gene3D" id="3.30.559.10">
    <property type="entry name" value="Chloramphenicol acetyltransferase-like domain"/>
    <property type="match status" value="7"/>
</dbReference>
<keyword evidence="6" id="KW-1185">Reference proteome</keyword>
<protein>
    <submittedName>
        <fullName evidence="5">Non-ribosomal peptide synthase/polyketide synthase</fullName>
    </submittedName>
</protein>
<dbReference type="InterPro" id="IPR036736">
    <property type="entry name" value="ACP-like_sf"/>
</dbReference>
<accession>A0ABZ2LUZ5</accession>
<dbReference type="SMART" id="SM00823">
    <property type="entry name" value="PKS_PP"/>
    <property type="match status" value="5"/>
</dbReference>
<dbReference type="RefSeq" id="WP_394824378.1">
    <property type="nucleotide sequence ID" value="NZ_CP089984.1"/>
</dbReference>
<proteinExistence type="predicted"/>
<evidence type="ECO:0000313" key="5">
    <source>
        <dbReference type="EMBL" id="WXB14753.1"/>
    </source>
</evidence>
<keyword evidence="3" id="KW-0597">Phosphoprotein</keyword>
<dbReference type="InterPro" id="IPR025110">
    <property type="entry name" value="AMP-bd_C"/>
</dbReference>
<dbReference type="Gene3D" id="3.40.50.12780">
    <property type="entry name" value="N-terminal domain of ligase-like"/>
    <property type="match status" value="3"/>
</dbReference>
<evidence type="ECO:0000259" key="4">
    <source>
        <dbReference type="PROSITE" id="PS50075"/>
    </source>
</evidence>
<gene>
    <name evidence="5" type="ORF">LZC94_43910</name>
</gene>
<dbReference type="Pfam" id="PF00550">
    <property type="entry name" value="PP-binding"/>
    <property type="match status" value="7"/>
</dbReference>
<dbReference type="NCBIfam" id="NF003417">
    <property type="entry name" value="PRK04813.1"/>
    <property type="match status" value="7"/>
</dbReference>
<dbReference type="Pfam" id="PF00975">
    <property type="entry name" value="Thioesterase"/>
    <property type="match status" value="1"/>
</dbReference>
<dbReference type="InterPro" id="IPR023213">
    <property type="entry name" value="CAT-like_dom_sf"/>
</dbReference>
<dbReference type="InterPro" id="IPR001242">
    <property type="entry name" value="Condensation_dom"/>
</dbReference>
<dbReference type="SUPFAM" id="SSF47336">
    <property type="entry name" value="ACP-like"/>
    <property type="match status" value="7"/>
</dbReference>
<dbReference type="SUPFAM" id="SSF53474">
    <property type="entry name" value="alpha/beta-Hydrolases"/>
    <property type="match status" value="1"/>
</dbReference>
<dbReference type="PROSITE" id="PS50075">
    <property type="entry name" value="CARRIER"/>
    <property type="match status" value="7"/>
</dbReference>
<dbReference type="Gene3D" id="3.40.50.980">
    <property type="match status" value="8"/>
</dbReference>
<dbReference type="EMBL" id="CP089984">
    <property type="protein sequence ID" value="WXB14753.1"/>
    <property type="molecule type" value="Genomic_DNA"/>
</dbReference>
<feature type="domain" description="Carrier" evidence="4">
    <location>
        <begin position="3242"/>
        <end position="3316"/>
    </location>
</feature>
<dbReference type="CDD" id="cd19544">
    <property type="entry name" value="E-C_NRPS"/>
    <property type="match status" value="7"/>
</dbReference>
<dbReference type="InterPro" id="IPR020845">
    <property type="entry name" value="AMP-binding_CS"/>
</dbReference>
<evidence type="ECO:0000256" key="3">
    <source>
        <dbReference type="ARBA" id="ARBA00022553"/>
    </source>
</evidence>
<dbReference type="InterPro" id="IPR009081">
    <property type="entry name" value="PP-bd_ACP"/>
</dbReference>
<dbReference type="InterPro" id="IPR010071">
    <property type="entry name" value="AA_adenyl_dom"/>
</dbReference>
<dbReference type="Pfam" id="PF00668">
    <property type="entry name" value="Condensation"/>
    <property type="match status" value="7"/>
</dbReference>
<comment type="cofactor">
    <cofactor evidence="1">
        <name>pantetheine 4'-phosphate</name>
        <dbReference type="ChEBI" id="CHEBI:47942"/>
    </cofactor>
</comment>
<dbReference type="InterPro" id="IPR006162">
    <property type="entry name" value="Ppantetheine_attach_site"/>
</dbReference>
<organism evidence="5 6">
    <name type="scientific">Pendulispora albinea</name>
    <dbReference type="NCBI Taxonomy" id="2741071"/>
    <lineage>
        <taxon>Bacteria</taxon>
        <taxon>Pseudomonadati</taxon>
        <taxon>Myxococcota</taxon>
        <taxon>Myxococcia</taxon>
        <taxon>Myxococcales</taxon>
        <taxon>Sorangiineae</taxon>
        <taxon>Pendulisporaceae</taxon>
        <taxon>Pendulispora</taxon>
    </lineage>
</organism>
<dbReference type="CDD" id="cd05930">
    <property type="entry name" value="A_NRPS"/>
    <property type="match status" value="1"/>
</dbReference>
<dbReference type="Gene3D" id="3.40.50.1820">
    <property type="entry name" value="alpha/beta hydrolase"/>
    <property type="match status" value="1"/>
</dbReference>
<feature type="domain" description="Carrier" evidence="4">
    <location>
        <begin position="7605"/>
        <end position="7679"/>
    </location>
</feature>
<dbReference type="Pfam" id="PF00501">
    <property type="entry name" value="AMP-binding"/>
    <property type="match status" value="7"/>
</dbReference>
<dbReference type="PROSITE" id="PS00012">
    <property type="entry name" value="PHOSPHOPANTETHEINE"/>
    <property type="match status" value="2"/>
</dbReference>
<dbReference type="CDD" id="cd17643">
    <property type="entry name" value="A_NRPS_Cytc1-like"/>
    <property type="match status" value="3"/>
</dbReference>
<feature type="domain" description="Carrier" evidence="4">
    <location>
        <begin position="1002"/>
        <end position="1094"/>
    </location>
</feature>
<keyword evidence="2" id="KW-0596">Phosphopantetheine</keyword>
<name>A0ABZ2LUZ5_9BACT</name>
<dbReference type="PROSITE" id="PS00455">
    <property type="entry name" value="AMP_BINDING"/>
    <property type="match status" value="7"/>
</dbReference>
<dbReference type="InterPro" id="IPR000873">
    <property type="entry name" value="AMP-dep_synth/lig_dom"/>
</dbReference>
<dbReference type="Gene3D" id="3.30.559.30">
    <property type="entry name" value="Nonribosomal peptide synthetase, condensation domain"/>
    <property type="match status" value="7"/>
</dbReference>
<dbReference type="Gene3D" id="1.10.1200.10">
    <property type="entry name" value="ACP-like"/>
    <property type="match status" value="7"/>
</dbReference>
<dbReference type="Pfam" id="PF13193">
    <property type="entry name" value="AMP-binding_C"/>
    <property type="match status" value="7"/>
</dbReference>
<dbReference type="SUPFAM" id="SSF52777">
    <property type="entry name" value="CoA-dependent acyltransferases"/>
    <property type="match status" value="14"/>
</dbReference>
<dbReference type="InterPro" id="IPR020802">
    <property type="entry name" value="TesA-like"/>
</dbReference>
<dbReference type="NCBIfam" id="NF004282">
    <property type="entry name" value="PRK05691.1"/>
    <property type="match status" value="14"/>
</dbReference>
<evidence type="ECO:0000313" key="6">
    <source>
        <dbReference type="Proteomes" id="UP001370348"/>
    </source>
</evidence>
<evidence type="ECO:0000256" key="2">
    <source>
        <dbReference type="ARBA" id="ARBA00022450"/>
    </source>
</evidence>
<feature type="domain" description="Carrier" evidence="4">
    <location>
        <begin position="4345"/>
        <end position="4419"/>
    </location>
</feature>
<feature type="domain" description="Carrier" evidence="4">
    <location>
        <begin position="6511"/>
        <end position="6585"/>
    </location>
</feature>
<dbReference type="CDD" id="cd17646">
    <property type="entry name" value="A_NRPS_AB3403-like"/>
    <property type="match status" value="2"/>
</dbReference>
<dbReference type="Proteomes" id="UP001370348">
    <property type="component" value="Chromosome"/>
</dbReference>
<feature type="domain" description="Carrier" evidence="4">
    <location>
        <begin position="5421"/>
        <end position="5495"/>
    </location>
</feature>
<sequence length="7960" mass="871746">MSNVSVDRELAHAGHELGSMEHVVGHVAGGASNVQDVYPLAPAQEGALFHHIVATSGDPYLRSTILRFDHRSRLDRYLRALQAVIDRHDILRTGVVWEGVPEPVQVVWRRAVLPIEEVTLDFVPHDRDSDEDNGAKQLYRRVDPRNKRLNLGHAPLMRAYVARARAGEGWLLLLLTHHLIVDNVTLTLLSSEIEAHMAGLADRLPPPIPFRHFVMQARRGVSRAEHESFFRRMLGDVQEPTAPFGLLEVHGDGSGIRQGRAALDASLASRLRAAARRLGVRTASLFHLAWAQVVARVSGRGDVVFGTILHGRRNAGDGAQRALGVFVKTLPVRLRIDASSVESSVRRTHELLSDLLHHEYASLALAQRCSGVAAPAPLFSSLLNYRRNREGDLAEAPRHWEGIEAVHGEERTNYPLIMMVDDLGEGFGLTAQVQTPIEPEPICGSMQTALAALVKALERSPGEAIQRLDVLPASERRRVLQEWNATETEYPRDACVHDLFEAHVQRAPDAVALVHGARSLRYAELNAQANRLAHRLRALGIGPEDRVALCMERSVAWIVGLLAVLKAGGAYVPLDPSYPSERLAYMLRDSAPKALLTSTGRVHDGIAGDVPVLELDLEDPEWAALSAENPERRHLGLTPEHLAYVIYTSGSTGLPKGVMVEHRGVCNLAHWHRHAFDIAPGARTSCVAGLGFDAAAWEIWSALGSGATLLLPDLPDAPSEDAARDPSALLAWWAEQELDTSFMPTPLAEVALSEQKTARGLRTLLVGGDRLRAPLDRAWPFALINNYGPTETSVVATSGRMEAHAPVVHIGRPIANTRIYILDGNGEPVPVGVTGELYIGGVGVARGYLHRPELTAERFVPDPFASEPGARMYRTGDLGRWLPDGNIEYVGRNDEQVKLRGFRIELGEIESRLAAHAGVHEAVVLVREDEPGERRLVAYYTGSEPVDLTALRAHMSSTLPDYMVPAAYMHMPSFPLTAHGKLNRRALPVPHAGAYAARGYAAPEGEVEAILAELWSELFARGARDTRAKYEKEAEHIKRESIGRYDNFFELGGHSLLAVTLIERMRHRGLSATVRTLFAAPTLSGLAAAVERGVSPAPVPPNAIPEDCRAIVPEMLPLVSLTAAEIEHVVHGIAGGASNVQDIYPLAPLQEGILFHHLLATDGDPYLSSSIYRFADRPRLESYLAALQAVMNRHDILRTSVEWEGVPEPVQVVWRQAALPIEEVVLERGPGDAAEQLYRTIDPRRQRLNLRRAPLMRAYVARAPDREGWLLLLLTHHLVGDNASSKLMLSEMGAHLAGETARWHAPVPFRDFVARARQGVARAEHEAFFRRLLADTTEPTAPYGLSDVRGDGSGITQASRTLEPELARRLRARARHLGVSAASIFHVAWALVLARATGRGDVVFGTVLLGRSAGHAGVERAMGLFINTLPVRIRIDATGAHASVQRAHALLADLLHHEHAPLALAQRCSGVAPPAPLVTSLLNYRHGLELPNAAPQSTGGSPLGWGGIALVHAEERTNYPLTLSVDDRGDDFVLTVQVRAPIEPERVGHAMHTAVSGLVEALERAPHQAIETLDVLPASERRRVLREWNATETAETAYVRERCIHEWFEAQAARTPDAVALTLVHGTESTTEVRYAELNARANRLAHHLRVLGVRPDDRVALCVERGLSMVVGLLAVLKAGGAYVPLDPSYPPERRAYMLRDCAPKVLLTQSGIGRGEGMDDMGDATVPVLDLDAPEPVWSGFPASNPDPRDVGLTSRHLAYVIYTSGSTGLPKGVMTEHANVTRLFAVNSEWFRFDGKDVWALFHSISFDFSVWELWGALLHGGRLVVVPAAIARSANDFYRLVCHEGVTVLNQTPGAFRHFVAAQAASAAGGGLPTSASSATPHRLHTIILGGEALDAATLEAWYARNGAGDVRIVNGYGPTETTVWATWYTCRETDAAHPPIGRPIWDTRVYILNEDGQPAPVGAVGELYIGGAGVARGYLHRPELTTERFQKDPFAGEPGARMYRTGDLGRWLPDGNIEYWGRNDHQVKIRGFRVELGEIESRLAAYPGVREAVVVVREDAPGEKRLVGYYTAAEALPVGELRAHLSSALPDYMVPAAYVHMFVLPLTANGKLDRRGLPAPDADDYMARGYVPPQGEVESTLAELWAELLQRERVGRHDNFFELGGHSLMAVTLMEKMRRRSLHAHVRTLFATPTLSDLAAAVVREAPLHAVPPNAIPNDGTAITPAMLPLVALTEAEIETIVARVPGGAANVQDIYPLAPLQEGILFHHLLATEGDPYLISTIFRFADRARLERYLAALQAVMDRHDILRTALAWEGVSEPVQVVWRRATLPVHELTLSREARADRAAHEDCAERADREGADAAEQLYAHIDPRHRRLDLHEAPLMRAYVARDTSGDGWLLLLLTHHLVLDHSTLDAMHDEVLAHLTGETHRLPPPVPFRNFVAQARLGVGRAEHEAFFRRLLGDVDAPTAPFGALELRADGAGISQARRELDSDLAERLRGAARRLGVSAASIFHLAWAQVLARVSGRNDVVFGTVLLGRMLGGSGVERAMGLFINTLPVRIRIDDTDAESSVRRAHGLLADLLHHEHASLALAQRCSGVAAPAPLFASLLNYRHSPDDASVKGRSFWNGIELVHAEERTHYPLTLSVDDLVRGFSMTAQVQAPASPEQVCSSMQTAITRLVEALERSPQTAIAALDVLPATERHRVLQEWNATEIDFPRDACVHELFEAQVARTPDAVALVQGPTVLHYAELNARANRLAHHLRGLGVGPDDRVALCLDRSVAMVVGLFAVLKAGGAYVPLDPSYPRERLASMVRDAAPNVILTQSGTALALARAIAGGVAVLDLDTPEPAWSALPPDNLERDAIGLTSEALAYVIHTSGSTGVPKGVMNEHRAVVNRLLWMQREYQLCERDAVLQKTPFSFDVSVWEFFWPLLAGAKLVLARPEGHKDGAYLAEILRHEAITTVHFVPSMLHAFLEQPDAAQCRALTRVICSGEALPASLVERFFAQLPAARLYNLYGPTEAAVDVTAWECTAGATVSDIPIGRPISNARIYILDERRQPVPTGVPGELYIGGIPVARGYLHRPELTAERFVEDPFAREPGSRMYRTGDLGRWLEDGTIAYLGRNDDQVKIRGFRIELGEIEARLRAYPGAREAVVLAREDEPGEKRLVAYYTGSEPLDTVGLRAHLASALPDYMVPAAYVHMPALPVTPNGKLDRSALPAPGAGAYTARQYAAPRGEVESILAELWGELLSRERVGRHDNFFELGGHSLKAVALMEKMRRRGLRATVRTLFAAPTLSELAAATERAAPQAEAPQADIPPNAIPEDCDAIAPEMLPLVTLSAREIAQIVGRVAGGASNVQDIYPLAPLQEGILFHHLLATHGDPYLSSSIFRLPDRARLESHLEAIQHVIDRHDILRTAVEWEGVSEPVQVVWRRALLPVEEVALDPEAGDAAEQLYARVDPRRLRLDVRRAPLMRVHVARDIGGAGRDGWLLLLLMHHLVGDNTTSRAMVSEMELHGSGQLSRLPPPVPFRAFVARARLGTRRAEHEAFFQRLLGDVTEPTAPFGLLEVRGDGSGMVQGHRPVAPELARRLRERARRLGVSAASLVHVAWAQVLARVTGRDDVVFGTVLLGRMVGGAGVERAMGLFVNTLPVRIRIDATGVADSVRRVHASLADLLHHEHASLALAQRCSGVPAPAPLFSSLLNYRHDSSEANHSSPHHSSPQTVIETVRVDERTNYPLTVSVDDLGEAFALTAQVQAPIDPERLCDTLLTALAGLVDALERAPETAIRTLDVLPASERHRIVHAWNAVATEPSPSACIHELFEAQVARTPDAVALVHGSQTLKYAELNAHANRLARHLRHLGVRPDDRVALCLPRGASMVIALLAVLKAGGAYVPLDPAYPSERLAYMLRDSAPKVLLTQTGLAPADLGDDVAVLNLDAEEPAWSARSADDLARGERGEVELTPAHLAYVIYTSGSTGLPKGVMVEHAQVVRLFEATSAWFQFDANDVWTLFHSIAFDFSVWELWGALLHGGRLIVVSPETARSPDEFYRLVCREGVTILNQTPSAFRHVMAAQAASADRHRLRTVIFGGEALEPAMLAPWYARNDDEQPRLVNMYGITETTVHVTYRPLQRADVARAGASPIGERIPDLRIYILDRHGEPAPVGVAGELFIGGAGVARGYLNRPQLTAERFVKDPFAGGPGARMYRSGDLGRWLPDGSIEYLGRNDDQIKIRGFRIELGEIEARLQSYPGVREAAVVAREDEPGEKRLVGYYTSAEPAVVESVRAYLAARLPDYMVPAAYVHLPALPLTAHGKLDRRALPAPDAGAYTAHEYSAPRGEVESILAELWAELLQRDRVGRHDNFFELGGHSLKAVTLMERMRRRGLHAPVRAIFAAPTLSGLAAATGREVSALAIPPNAIPEDCKTIMPDMLPLAALTEREIEHVVGRVAGGASNVQDIYPLAPLQEGILFHHLLATEGDPYVISTLFRFPHRARLEAHLDAMQAVMNRHDILRTAVEWEGVSEPVQVVWRRAMLPVEEVALDPQSGDAAEQLRRRIDPRRQKLDVRRAPLMRAYVARDTRGEGWLLLLLTHHLAIDHSTLEVMHEEVTAHLAGATQRLSPPVPFRNFVAQARLGVSRAEHEAFFHRHLRGVTEPTAPYGLVEVRGDGRGIAQAHRPLDPDLARRLRDRARRLGVSAASIFHLAWARVLARATGRGDVVFGTILLGRMLGGDGVERAMGLFINTLPVRIRIDATEVVASVQKVHGLLADLLHHEHASLALAQRCSGVASPAPLFSSLLNYRHSPEILETSGRVWNDIEIVHVEERTNYPLTLSVDDGGEAFALTVQVQAPIEPDRVCEAVHTAVSALVDALERAPQTRVEALDVLPASERHHVLHALNATQTDHPRDVRIHDAIEWHAAQTPDTLAVVQGPLESTYAELNARANRLAHYLRRLGVRPDDRVALCVERGIAMVAALLAVLKAGAAYVPLDPSYPSERLVYMLLDSNPKVLLTQAGTALHDYPHETRLRVLDLDAAESMASELPSHDPAQSEVRLTAGHLAYIIYTSGSTGRPKGVMVEHRGVCNLVHWHRRAFGVAPGYRASCVAGLGFDAAAWEIWSALGSGATLVLPPEEAEHNPHALLAWWADQKLDIGFLPTPLAEVALSERTIPKGLRTLLVGGDRLRARPDGALPFELVNNYGPTETSVVATSGPVESSAAPVHIGRPIANTRVYILDEDGEPAPVGVAGELYVGGAGVARGYWRLPGLTAERFVEDPFAGEPDARMYRTGDVGRWLPSGNIEYLGRNDDQVKIRGVRIELGEIEAQLASCSVVREAVVAVREDEAGEKRLIGYYTAAAPVAVEKLRAHLASALPDSMVPAAYVHLPALPLTPHGKWDRRALPAPDRDAYVARGYSAPRGEVETILAELWSELLQRDQVGRHDNFFELGGHSLLAVTLMERMRRRGLRATVRTLFAAPTLSELAAAIGREGASASNPTFDNDSAHGADLLRLTAAEIEHVMGRVPGGVANVQDIYPLAPLQEGILFHHLLASDSDPYVLSSVFRFADRARLERYLEGMQAVMDRHDILRTAVEWEGVSEPVQVVWRKVALPVEEIALDPEAGDPVKELYRRVDPRRQRLELRRAPLMRTYIARQGAGEAWLLLLLTHHLAMDHGTVAVMHEEVTAHLAGETARLPEPVPFRRFVAQSRFAVGRAEHEAFFQRLLGDVAEPTAPFGLSEVRGDGDAISQARRTLEPELASRLRERARRLGVSAASIFHLAWAQVLARVSGRDDVVFGTVLLGRMRGGDGVERAMGLFINTLPVRIRIDATGVEARVQRVHELLADLLHHEHASLALAQRCSGVAAPAPLFSSLLNYRHSSDAFDAGRPAWNGIELVYAEERTNYPLTMSVDDMGRGFALTAQVQSPIEPEPICDAMHTAVSVLVEALERAPQRAIEALDVLPPAERHRVLHAWNAIDLEPPRDRCIHELFEAQVARTPEAVALVHQGATLTYAELNARANRLAHHLRDLGVRPDDRVALCVERSIAMVVGLLAVLKAGAAYVPLDPSYPAERLAYMLRDSAPEVLLTQTGMALGALAREATMPVLDLDAPDPAWSGLSSRDLKREDMNLTPEHLAYVIYTSGSTGLPKGVMVEHANVTRLFSATSAWFEFGAHDVWTLFHSIAFDFSVWELWGALLHGGRLVVVPHDVARSPDEFYRLVCREGVTILNQTPSAFRHFMAAQAAHPTAHRLRTIVFGGEALDVAALEPWHARNPGELPRLVNMYGITETSVHATYRPLVRAEVARAGSSPIGRRIPDLRIYILDRHGRPVPVGVAGELYIGGAGVARGYLHRPELTAERFVRDPFVHGPGSGSSRSSRLYRSGDLGRWLPDGSIEYLGRNDDQVKIRGFRIELGEIEARLGSCPGVREAAVLVREDEPGEKRLVGYYAAAEPVAVENLRAHLSSVLPDYMVPAAYVYLETLPLTAHGKLDRLALPAPDDDAYTARGYEAPRGEVETILAGLWSELLQRERVGRRDNFFELGGHSLLAVTLMERMRRRGLQATVRTVFATPALCDLAAAVKHDAAPAAIPENTIPEDCNVITPDMLPLVALTAREIAHVVARVAGGVPNVQDIYPLAPLQEGILFHHLLATEGDPYIVSSIFRFADRARLEGYLGAIQAVMARHDILRTAVEWEGVPEPVQVVWRRAELPVEEVTLEPAVGDGAGDAAKQLYERIDPRRQRFDLRRAPLMRASIARDGAGEGWLLLLLTHHLVVDHSTLDVMHEEVTAHLSGDMARLPPPVPFRQFVAQARLAVSRGEHEAFFQRLLGDIEEPTAPYGLLEVRGDGSGISQAQRTLSPELAQRLRARAKRLGVSAASIFHLAWAQVLARVSDRREVVFGTVLLGRMLGGDGVERAMGLFINTLPVRIGIDASGAEAKVRKVHELLADLLHHEHASLALAQRCSGVAAPAPLFSSLLNYRHSPEALEASRRIWNGIEVVHAEERTNYPLTLSVDDMGKGFTLTVQVQTPIAPNPICEAMHTAVAGLVEALERSPGTSIETLDVLPASERHRLLHAWNATEADYPRDASVHELFEAQVARTPDRVALVHGSSALRYSELDARANRLAHRLRALGVGADDRVAVCAERSVAMVVALLAVLKAGGAYVPLDPSYPPERLSYMLRDSAPKVLLTAAGMPLDDRDGIAAGIPAVLRLDAAEPLDAGFSSENPERLDIQRAPEHLAYVIYTSGSTGVPKGVMNEHRAVVNRLVWMQRAYGLAEHDAVLQKTPFSFDVSVWEFFWPLLTGARMVLARADGHKDSAYLAEVIRHERITTVHFVPSMLHAFLEQPQAARCRSLTRVICSGEALPASLVRRFYEQLPNARLYNLYGPTEAAVDVTAWECPSDGSISEMSTIPIGRPIANARIYILNGRGEPSPVGVAGELYIGGVAVARGYLHRPELTAERFVRDPFAVDPEARMYRTGDLARWLPDGDIEYLGRNDHQVKIRGFRIELGEIESRLASYPEVREAAVLAREDAPGEKRLVAYYTAAEPVAVEDLRAHLSSALPEYMVPAAYMYLATMPLSPNGKLDCRALPAPDSGAYTARGYEPPQGELESLLAELWSELLQRDRIGRHDDFFELGGHSLSILRVINSLRQGGLSITASDVFDHPTIARLAESIARAPQGPSEGSIAIRAHGAEPPLFVVHEGAGSLFYAHHLARFIDEDVPVYGMLPVSKGDRRVLAIHDMAEQMIRILRELRPSGPYRLAGYSFGGLIAYEIASQLIDLGHEVEFVGLLDTYRSVHRSASPAIQAPDEQDYFSILLHDLLSVGEEHYSPEQMSELESLARNADFEGLVAIAKRWSLMPPELADLSWVEVKAIIQQLHENAEAAGSYHPKCISAPVHFYRAEDSANGIDPIADWARIGLPNLHVTRVPGSHRSMMSRRNIHLLAEAMNASLKHRPGQV</sequence>
<dbReference type="PANTHER" id="PTHR45527:SF1">
    <property type="entry name" value="FATTY ACID SYNTHASE"/>
    <property type="match status" value="1"/>
</dbReference>
<dbReference type="InterPro" id="IPR020806">
    <property type="entry name" value="PKS_PP-bd"/>
</dbReference>
<dbReference type="PANTHER" id="PTHR45527">
    <property type="entry name" value="NONRIBOSOMAL PEPTIDE SYNTHETASE"/>
    <property type="match status" value="1"/>
</dbReference>
<dbReference type="InterPro" id="IPR042099">
    <property type="entry name" value="ANL_N_sf"/>
</dbReference>
<evidence type="ECO:0000256" key="1">
    <source>
        <dbReference type="ARBA" id="ARBA00001957"/>
    </source>
</evidence>
<dbReference type="InterPro" id="IPR045851">
    <property type="entry name" value="AMP-bd_C_sf"/>
</dbReference>
<feature type="domain" description="Carrier" evidence="4">
    <location>
        <begin position="2137"/>
        <end position="2211"/>
    </location>
</feature>
<reference evidence="5 6" key="1">
    <citation type="submission" date="2021-12" db="EMBL/GenBank/DDBJ databases">
        <title>Discovery of the Pendulisporaceae a myxobacterial family with distinct sporulation behavior and unique specialized metabolism.</title>
        <authorList>
            <person name="Garcia R."/>
            <person name="Popoff A."/>
            <person name="Bader C.D."/>
            <person name="Loehr J."/>
            <person name="Walesch S."/>
            <person name="Walt C."/>
            <person name="Boldt J."/>
            <person name="Bunk B."/>
            <person name="Haeckl F.J.F.P.J."/>
            <person name="Gunesch A.P."/>
            <person name="Birkelbach J."/>
            <person name="Nuebel U."/>
            <person name="Pietschmann T."/>
            <person name="Bach T."/>
            <person name="Mueller R."/>
        </authorList>
    </citation>
    <scope>NUCLEOTIDE SEQUENCE [LARGE SCALE GENOMIC DNA]</scope>
    <source>
        <strain evidence="5 6">MSr11954</strain>
    </source>
</reference>
<dbReference type="SUPFAM" id="SSF56801">
    <property type="entry name" value="Acetyl-CoA synthetase-like"/>
    <property type="match status" value="7"/>
</dbReference>
<dbReference type="Gene3D" id="2.30.38.10">
    <property type="entry name" value="Luciferase, Domain 3"/>
    <property type="match status" value="4"/>
</dbReference>